<dbReference type="InterPro" id="IPR023205">
    <property type="entry name" value="DsbA/DsbL"/>
</dbReference>
<comment type="caution">
    <text evidence="8">The sequence shown here is derived from an EMBL/GenBank/DDBJ whole genome shotgun (WGS) entry which is preliminary data.</text>
</comment>
<dbReference type="EMBL" id="BAAAKJ010000489">
    <property type="protein sequence ID" value="GAA1414514.1"/>
    <property type="molecule type" value="Genomic_DNA"/>
</dbReference>
<proteinExistence type="inferred from homology"/>
<accession>A0ABN1YI79</accession>
<evidence type="ECO:0000256" key="6">
    <source>
        <dbReference type="SAM" id="SignalP"/>
    </source>
</evidence>
<keyword evidence="4" id="KW-1015">Disulfide bond</keyword>
<keyword evidence="9" id="KW-1185">Reference proteome</keyword>
<evidence type="ECO:0000256" key="1">
    <source>
        <dbReference type="ARBA" id="ARBA00005791"/>
    </source>
</evidence>
<dbReference type="Proteomes" id="UP001499863">
    <property type="component" value="Unassembled WGS sequence"/>
</dbReference>
<dbReference type="CDD" id="cd03019">
    <property type="entry name" value="DsbA_DsbA"/>
    <property type="match status" value="1"/>
</dbReference>
<keyword evidence="5" id="KW-0676">Redox-active center</keyword>
<sequence>MKSILRTTLLLAVAAGIAASPLQAAAASHQPAREGSPFSRLDTIQPVRESARTEALEFFWYDCGHSQALEQPLQAWTERHRADVDLRRVPAIWPGSREETVQRGHARLYYTLERLGLVERLQTAAFRAVHTNEQDLTTEDTAAAWVQTQSVDQQRFREVYRSEEVARSVDEAAQLFVRHGIQELPTVVVQGEERTSPTSAGGVEAMPEALDRLVAQDQQRHPRSHAWI</sequence>
<dbReference type="Gene3D" id="3.40.30.10">
    <property type="entry name" value="Glutaredoxin"/>
    <property type="match status" value="1"/>
</dbReference>
<dbReference type="SUPFAM" id="SSF52833">
    <property type="entry name" value="Thioredoxin-like"/>
    <property type="match status" value="1"/>
</dbReference>
<dbReference type="InterPro" id="IPR036249">
    <property type="entry name" value="Thioredoxin-like_sf"/>
</dbReference>
<gene>
    <name evidence="8" type="primary">dsbA</name>
    <name evidence="8" type="ORF">GCM10009639_68250</name>
</gene>
<evidence type="ECO:0000259" key="7">
    <source>
        <dbReference type="Pfam" id="PF01323"/>
    </source>
</evidence>
<dbReference type="PIRSF" id="PIRSF001488">
    <property type="entry name" value="Tdi_protein"/>
    <property type="match status" value="1"/>
</dbReference>
<name>A0ABN1YI79_9ACTN</name>
<evidence type="ECO:0000313" key="9">
    <source>
        <dbReference type="Proteomes" id="UP001499863"/>
    </source>
</evidence>
<evidence type="ECO:0000256" key="2">
    <source>
        <dbReference type="ARBA" id="ARBA00013831"/>
    </source>
</evidence>
<keyword evidence="3 6" id="KW-0732">Signal</keyword>
<dbReference type="RefSeq" id="WP_344345302.1">
    <property type="nucleotide sequence ID" value="NZ_BAAAKJ010000489.1"/>
</dbReference>
<comment type="similarity">
    <text evidence="1">Belongs to the thioredoxin family. DsbA subfamily.</text>
</comment>
<reference evidence="8 9" key="1">
    <citation type="journal article" date="2019" name="Int. J. Syst. Evol. Microbiol.">
        <title>The Global Catalogue of Microorganisms (GCM) 10K type strain sequencing project: providing services to taxonomists for standard genome sequencing and annotation.</title>
        <authorList>
            <consortium name="The Broad Institute Genomics Platform"/>
            <consortium name="The Broad Institute Genome Sequencing Center for Infectious Disease"/>
            <person name="Wu L."/>
            <person name="Ma J."/>
        </authorList>
    </citation>
    <scope>NUCLEOTIDE SEQUENCE [LARGE SCALE GENOMIC DNA]</scope>
    <source>
        <strain evidence="8 9">JCM 12393</strain>
    </source>
</reference>
<evidence type="ECO:0000256" key="3">
    <source>
        <dbReference type="ARBA" id="ARBA00022729"/>
    </source>
</evidence>
<dbReference type="Pfam" id="PF01323">
    <property type="entry name" value="DSBA"/>
    <property type="match status" value="1"/>
</dbReference>
<dbReference type="PANTHER" id="PTHR35891:SF3">
    <property type="entry name" value="THIOL:DISULFIDE INTERCHANGE PROTEIN DSBL"/>
    <property type="match status" value="1"/>
</dbReference>
<feature type="domain" description="DSBA-like thioredoxin" evidence="7">
    <location>
        <begin position="89"/>
        <end position="195"/>
    </location>
</feature>
<dbReference type="InterPro" id="IPR050824">
    <property type="entry name" value="Thiol_disulfide_DsbA"/>
</dbReference>
<protein>
    <recommendedName>
        <fullName evidence="2">Thiol:disulfide interchange protein DsbA</fullName>
    </recommendedName>
</protein>
<evidence type="ECO:0000256" key="5">
    <source>
        <dbReference type="ARBA" id="ARBA00023284"/>
    </source>
</evidence>
<organism evidence="8 9">
    <name type="scientific">Kitasatospora putterlickiae</name>
    <dbReference type="NCBI Taxonomy" id="221725"/>
    <lineage>
        <taxon>Bacteria</taxon>
        <taxon>Bacillati</taxon>
        <taxon>Actinomycetota</taxon>
        <taxon>Actinomycetes</taxon>
        <taxon>Kitasatosporales</taxon>
        <taxon>Streptomycetaceae</taxon>
        <taxon>Kitasatospora</taxon>
    </lineage>
</organism>
<evidence type="ECO:0000313" key="8">
    <source>
        <dbReference type="EMBL" id="GAA1414514.1"/>
    </source>
</evidence>
<dbReference type="PANTHER" id="PTHR35891">
    <property type="entry name" value="THIOL:DISULFIDE INTERCHANGE PROTEIN DSBA"/>
    <property type="match status" value="1"/>
</dbReference>
<feature type="signal peptide" evidence="6">
    <location>
        <begin position="1"/>
        <end position="26"/>
    </location>
</feature>
<dbReference type="InterPro" id="IPR001853">
    <property type="entry name" value="DSBA-like_thioredoxin_dom"/>
</dbReference>
<feature type="chain" id="PRO_5046215087" description="Thiol:disulfide interchange protein DsbA" evidence="6">
    <location>
        <begin position="27"/>
        <end position="228"/>
    </location>
</feature>
<evidence type="ECO:0000256" key="4">
    <source>
        <dbReference type="ARBA" id="ARBA00023157"/>
    </source>
</evidence>